<evidence type="ECO:0000313" key="12">
    <source>
        <dbReference type="Proteomes" id="UP001072034"/>
    </source>
</evidence>
<dbReference type="InterPro" id="IPR011701">
    <property type="entry name" value="MFS"/>
</dbReference>
<feature type="transmembrane region" description="Helical" evidence="9">
    <location>
        <begin position="106"/>
        <end position="128"/>
    </location>
</feature>
<evidence type="ECO:0000256" key="3">
    <source>
        <dbReference type="ARBA" id="ARBA00022448"/>
    </source>
</evidence>
<gene>
    <name evidence="11" type="ORF">OHJ16_08280</name>
</gene>
<feature type="domain" description="Major facilitator superfamily (MFS) profile" evidence="10">
    <location>
        <begin position="36"/>
        <end position="477"/>
    </location>
</feature>
<comment type="caution">
    <text evidence="11">The sequence shown here is derived from an EMBL/GenBank/DDBJ whole genome shotgun (WGS) entry which is preliminary data.</text>
</comment>
<dbReference type="Proteomes" id="UP001072034">
    <property type="component" value="Unassembled WGS sequence"/>
</dbReference>
<evidence type="ECO:0000256" key="8">
    <source>
        <dbReference type="SAM" id="MobiDB-lite"/>
    </source>
</evidence>
<proteinExistence type="inferred from homology"/>
<dbReference type="InterPro" id="IPR020846">
    <property type="entry name" value="MFS_dom"/>
</dbReference>
<keyword evidence="5 9" id="KW-0812">Transmembrane</keyword>
<evidence type="ECO:0000256" key="7">
    <source>
        <dbReference type="ARBA" id="ARBA00023136"/>
    </source>
</evidence>
<keyword evidence="12" id="KW-1185">Reference proteome</keyword>
<feature type="transmembrane region" description="Helical" evidence="9">
    <location>
        <begin position="292"/>
        <end position="315"/>
    </location>
</feature>
<accession>A0ABT4I8I1</accession>
<comment type="similarity">
    <text evidence="2">Belongs to the major facilitator superfamily. EmrB family.</text>
</comment>
<evidence type="ECO:0000256" key="2">
    <source>
        <dbReference type="ARBA" id="ARBA00008537"/>
    </source>
</evidence>
<dbReference type="InterPro" id="IPR036259">
    <property type="entry name" value="MFS_trans_sf"/>
</dbReference>
<feature type="transmembrane region" description="Helical" evidence="9">
    <location>
        <begin position="191"/>
        <end position="212"/>
    </location>
</feature>
<feature type="transmembrane region" description="Helical" evidence="9">
    <location>
        <begin position="321"/>
        <end position="340"/>
    </location>
</feature>
<dbReference type="PROSITE" id="PS50850">
    <property type="entry name" value="MFS"/>
    <property type="match status" value="1"/>
</dbReference>
<dbReference type="PANTHER" id="PTHR42718">
    <property type="entry name" value="MAJOR FACILITATOR SUPERFAMILY MULTIDRUG TRANSPORTER MFSC"/>
    <property type="match status" value="1"/>
</dbReference>
<evidence type="ECO:0000256" key="9">
    <source>
        <dbReference type="SAM" id="Phobius"/>
    </source>
</evidence>
<sequence>MSTPSTPPAAGAPDTQKPAAGAPLTVRGRTVRPAVVLVTCCTALFISSMNAALINVALPVIRADLGASTTQLQWVVDAYTLMIAALLMVSGSMADRFGRKRAFMTGLALFAATSALCALAPTITWLIAGRGLQAVGGALLTPVALSIISATYTDPARRAAAIGVWGAVTGLSLGLGPLIGGLLTDAFGWEANFWLSVPVCLAALAGTALFVPESRAAHPRRFDPAGQLLMMVLLAGTVGALIEGPDSGWSSAPVLAAAALAAVALVLFIAVERRGAEPLTDLRFFRSAAFSSSVLIAVAVFTVQGGFLFLISLLLQGPFGYSALMTGVLILPMAAVLALSSPTSGRLVGRRGTRPSLVIGGAAIAVTGVLLALIRSGTPAWYLIAAFMVLGVGLGFVNPPITTTAVAGLPLSQAGAASGIASASRQVGVALGVAVAGLVAGADDARLISASHPVFWLAAVLGLVVVALGVVSTSAWARGTRRRLDALFTGSGA</sequence>
<feature type="transmembrane region" description="Helical" evidence="9">
    <location>
        <begin position="380"/>
        <end position="411"/>
    </location>
</feature>
<feature type="region of interest" description="Disordered" evidence="8">
    <location>
        <begin position="1"/>
        <end position="23"/>
    </location>
</feature>
<dbReference type="Gene3D" id="1.20.1250.20">
    <property type="entry name" value="MFS general substrate transporter like domains"/>
    <property type="match status" value="1"/>
</dbReference>
<dbReference type="Pfam" id="PF07690">
    <property type="entry name" value="MFS_1"/>
    <property type="match status" value="1"/>
</dbReference>
<dbReference type="RefSeq" id="WP_268917518.1">
    <property type="nucleotide sequence ID" value="NZ_JAPTMY010000016.1"/>
</dbReference>
<name>A0ABT4I8I1_9ACTO</name>
<dbReference type="CDD" id="cd17321">
    <property type="entry name" value="MFS_MMR_MDR_like"/>
    <property type="match status" value="1"/>
</dbReference>
<dbReference type="EMBL" id="JAPTMY010000016">
    <property type="protein sequence ID" value="MCZ0858041.1"/>
    <property type="molecule type" value="Genomic_DNA"/>
</dbReference>
<evidence type="ECO:0000256" key="1">
    <source>
        <dbReference type="ARBA" id="ARBA00004651"/>
    </source>
</evidence>
<feature type="transmembrane region" description="Helical" evidence="9">
    <location>
        <begin position="454"/>
        <end position="477"/>
    </location>
</feature>
<dbReference type="Gene3D" id="1.20.1720.10">
    <property type="entry name" value="Multidrug resistance protein D"/>
    <property type="match status" value="1"/>
</dbReference>
<evidence type="ECO:0000259" key="10">
    <source>
        <dbReference type="PROSITE" id="PS50850"/>
    </source>
</evidence>
<feature type="transmembrane region" description="Helical" evidence="9">
    <location>
        <begin position="423"/>
        <end position="442"/>
    </location>
</feature>
<keyword evidence="6 9" id="KW-1133">Transmembrane helix</keyword>
<feature type="transmembrane region" description="Helical" evidence="9">
    <location>
        <begin position="224"/>
        <end position="242"/>
    </location>
</feature>
<evidence type="ECO:0000256" key="6">
    <source>
        <dbReference type="ARBA" id="ARBA00022989"/>
    </source>
</evidence>
<feature type="transmembrane region" description="Helical" evidence="9">
    <location>
        <begin position="74"/>
        <end position="94"/>
    </location>
</feature>
<evidence type="ECO:0000313" key="11">
    <source>
        <dbReference type="EMBL" id="MCZ0858041.1"/>
    </source>
</evidence>
<evidence type="ECO:0000256" key="5">
    <source>
        <dbReference type="ARBA" id="ARBA00022692"/>
    </source>
</evidence>
<keyword evidence="3" id="KW-0813">Transport</keyword>
<dbReference type="NCBIfam" id="TIGR00711">
    <property type="entry name" value="efflux_EmrB"/>
    <property type="match status" value="1"/>
</dbReference>
<dbReference type="InterPro" id="IPR004638">
    <property type="entry name" value="EmrB-like"/>
</dbReference>
<keyword evidence="4" id="KW-1003">Cell membrane</keyword>
<protein>
    <submittedName>
        <fullName evidence="11">MFS transporter</fullName>
    </submittedName>
</protein>
<feature type="transmembrane region" description="Helical" evidence="9">
    <location>
        <begin position="352"/>
        <end position="374"/>
    </location>
</feature>
<feature type="compositionally biased region" description="Low complexity" evidence="8">
    <location>
        <begin position="1"/>
        <end position="13"/>
    </location>
</feature>
<feature type="transmembrane region" description="Helical" evidence="9">
    <location>
        <begin position="34"/>
        <end position="54"/>
    </location>
</feature>
<dbReference type="PANTHER" id="PTHR42718:SF9">
    <property type="entry name" value="MAJOR FACILITATOR SUPERFAMILY MULTIDRUG TRANSPORTER MFSC"/>
    <property type="match status" value="1"/>
</dbReference>
<dbReference type="PRINTS" id="PR01036">
    <property type="entry name" value="TCRTETB"/>
</dbReference>
<feature type="transmembrane region" description="Helical" evidence="9">
    <location>
        <begin position="134"/>
        <end position="152"/>
    </location>
</feature>
<reference evidence="11" key="1">
    <citation type="submission" date="2022-10" db="EMBL/GenBank/DDBJ databases">
        <title>Genome sequence of Actinomyces israelii ATCC 10048.</title>
        <authorList>
            <person name="Watt R.M."/>
            <person name="Tong W.M."/>
        </authorList>
    </citation>
    <scope>NUCLEOTIDE SEQUENCE</scope>
    <source>
        <strain evidence="11">ATCC 10048</strain>
    </source>
</reference>
<comment type="subcellular location">
    <subcellularLocation>
        <location evidence="1">Cell membrane</location>
        <topology evidence="1">Multi-pass membrane protein</topology>
    </subcellularLocation>
</comment>
<feature type="transmembrane region" description="Helical" evidence="9">
    <location>
        <begin position="254"/>
        <end position="271"/>
    </location>
</feature>
<dbReference type="SUPFAM" id="SSF103473">
    <property type="entry name" value="MFS general substrate transporter"/>
    <property type="match status" value="1"/>
</dbReference>
<evidence type="ECO:0000256" key="4">
    <source>
        <dbReference type="ARBA" id="ARBA00022475"/>
    </source>
</evidence>
<keyword evidence="7 9" id="KW-0472">Membrane</keyword>
<feature type="transmembrane region" description="Helical" evidence="9">
    <location>
        <begin position="159"/>
        <end position="179"/>
    </location>
</feature>
<organism evidence="11 12">
    <name type="scientific">Actinomyces israelii</name>
    <dbReference type="NCBI Taxonomy" id="1659"/>
    <lineage>
        <taxon>Bacteria</taxon>
        <taxon>Bacillati</taxon>
        <taxon>Actinomycetota</taxon>
        <taxon>Actinomycetes</taxon>
        <taxon>Actinomycetales</taxon>
        <taxon>Actinomycetaceae</taxon>
        <taxon>Actinomyces</taxon>
    </lineage>
</organism>